<dbReference type="EMBL" id="JADQDK010000001">
    <property type="protein sequence ID" value="MBW0138447.1"/>
    <property type="molecule type" value="Genomic_DNA"/>
</dbReference>
<accession>A0ABS6V1W5</accession>
<keyword evidence="3 5" id="KW-0808">Transferase</keyword>
<protein>
    <recommendedName>
        <fullName evidence="1">DNA (cytosine-5-)-methyltransferase</fullName>
        <ecNumber evidence="1">2.1.1.37</ecNumber>
    </recommendedName>
</protein>
<dbReference type="InterPro" id="IPR018117">
    <property type="entry name" value="C5_DNA_meth_AS"/>
</dbReference>
<comment type="caution">
    <text evidence="6">The sequence shown here is derived from an EMBL/GenBank/DDBJ whole genome shotgun (WGS) entry which is preliminary data.</text>
</comment>
<evidence type="ECO:0000256" key="2">
    <source>
        <dbReference type="ARBA" id="ARBA00022603"/>
    </source>
</evidence>
<gene>
    <name evidence="6" type="ORF">I4I81_29900</name>
</gene>
<name>A0ABS6V1W5_9PSEU</name>
<evidence type="ECO:0000313" key="7">
    <source>
        <dbReference type="Proteomes" id="UP000694287"/>
    </source>
</evidence>
<sequence length="353" mass="37385">MTRPITIGSLCSGVGGLELGVMAALSGCQLSWCSDIDSQAVKVLSARFADVPNLGDIRALDWTRLCRVEVLTTGFPCQDISAAGCRAGVENGDRSGLWDVLGVVRVVRPRLLVVENVAALRWRGGGLGRVLGDLAATGYDSSWRSVCADDVGAPHRRERVFLLAWPRSEGPAELAADADRARRHIKRPERVEQNRWALPTGSDPRSGGCAGLPAERMIGKESARCGTADFRWGVHGAALARWERALGRRAPRPLLAGRRGQPVLAPEFVEFLMGLPVGWVTGLAISRTAQLRLLGNGVVPAQAAHAVALLLREATSISSAAEVHAGASSRKGAGWDVRAAARSGHGLIGRGVA</sequence>
<proteinExistence type="inferred from homology"/>
<evidence type="ECO:0000313" key="6">
    <source>
        <dbReference type="EMBL" id="MBW0138447.1"/>
    </source>
</evidence>
<comment type="similarity">
    <text evidence="5">Belongs to the class I-like SAM-binding methyltransferase superfamily. C5-methyltransferase family.</text>
</comment>
<dbReference type="PANTHER" id="PTHR46098">
    <property type="entry name" value="TRNA (CYTOSINE(38)-C(5))-METHYLTRANSFERASE"/>
    <property type="match status" value="1"/>
</dbReference>
<dbReference type="PANTHER" id="PTHR46098:SF1">
    <property type="entry name" value="TRNA (CYTOSINE(38)-C(5))-METHYLTRANSFERASE"/>
    <property type="match status" value="1"/>
</dbReference>
<evidence type="ECO:0000256" key="4">
    <source>
        <dbReference type="ARBA" id="ARBA00022691"/>
    </source>
</evidence>
<dbReference type="EC" id="2.1.1.37" evidence="1"/>
<organism evidence="6 7">
    <name type="scientific">Pseudonocardia abyssalis</name>
    <dbReference type="NCBI Taxonomy" id="2792008"/>
    <lineage>
        <taxon>Bacteria</taxon>
        <taxon>Bacillati</taxon>
        <taxon>Actinomycetota</taxon>
        <taxon>Actinomycetes</taxon>
        <taxon>Pseudonocardiales</taxon>
        <taxon>Pseudonocardiaceae</taxon>
        <taxon>Pseudonocardia</taxon>
    </lineage>
</organism>
<dbReference type="PROSITE" id="PS51679">
    <property type="entry name" value="SAM_MT_C5"/>
    <property type="match status" value="1"/>
</dbReference>
<evidence type="ECO:0000256" key="5">
    <source>
        <dbReference type="PROSITE-ProRule" id="PRU01016"/>
    </source>
</evidence>
<dbReference type="InterPro" id="IPR001525">
    <property type="entry name" value="C5_MeTfrase"/>
</dbReference>
<dbReference type="GO" id="GO:0032259">
    <property type="term" value="P:methylation"/>
    <property type="evidence" value="ECO:0007669"/>
    <property type="project" value="UniProtKB-KW"/>
</dbReference>
<keyword evidence="2 5" id="KW-0489">Methyltransferase</keyword>
<dbReference type="Proteomes" id="UP000694287">
    <property type="component" value="Unassembled WGS sequence"/>
</dbReference>
<keyword evidence="7" id="KW-1185">Reference proteome</keyword>
<reference evidence="6 7" key="1">
    <citation type="submission" date="2020-11" db="EMBL/GenBank/DDBJ databases">
        <title>Pseudonocardia abyssalis sp. nov. and Pseudonocardia oceani sp. nov., description and phylogenomic analysis of two novel actinomycetes isolated from the deep Southern Ocean.</title>
        <authorList>
            <person name="Parra J."/>
        </authorList>
    </citation>
    <scope>NUCLEOTIDE SEQUENCE [LARGE SCALE GENOMIC DNA]</scope>
    <source>
        <strain evidence="6 7">KRD-168</strain>
    </source>
</reference>
<evidence type="ECO:0000256" key="1">
    <source>
        <dbReference type="ARBA" id="ARBA00011975"/>
    </source>
</evidence>
<dbReference type="InterPro" id="IPR050750">
    <property type="entry name" value="C5-MTase"/>
</dbReference>
<evidence type="ECO:0000256" key="3">
    <source>
        <dbReference type="ARBA" id="ARBA00022679"/>
    </source>
</evidence>
<dbReference type="GO" id="GO:0008168">
    <property type="term" value="F:methyltransferase activity"/>
    <property type="evidence" value="ECO:0007669"/>
    <property type="project" value="UniProtKB-KW"/>
</dbReference>
<dbReference type="PROSITE" id="PS00094">
    <property type="entry name" value="C5_MTASE_1"/>
    <property type="match status" value="1"/>
</dbReference>
<keyword evidence="4 5" id="KW-0949">S-adenosyl-L-methionine</keyword>
<feature type="active site" evidence="5">
    <location>
        <position position="77"/>
    </location>
</feature>
<dbReference type="Pfam" id="PF00145">
    <property type="entry name" value="DNA_methylase"/>
    <property type="match status" value="1"/>
</dbReference>